<dbReference type="PANTHER" id="PTHR34384:SF6">
    <property type="entry name" value="STAPHYLOFERRIN B SYNTHASE"/>
    <property type="match status" value="1"/>
</dbReference>
<comment type="caution">
    <text evidence="5">The sequence shown here is derived from an EMBL/GenBank/DDBJ whole genome shotgun (WGS) entry which is preliminary data.</text>
</comment>
<evidence type="ECO:0000256" key="2">
    <source>
        <dbReference type="SAM" id="MobiDB-lite"/>
    </source>
</evidence>
<evidence type="ECO:0000259" key="3">
    <source>
        <dbReference type="Pfam" id="PF04183"/>
    </source>
</evidence>
<evidence type="ECO:0000313" key="6">
    <source>
        <dbReference type="Proteomes" id="UP000241890"/>
    </source>
</evidence>
<dbReference type="AlphaFoldDB" id="A0A2R5G1K7"/>
<proteinExistence type="predicted"/>
<dbReference type="Pfam" id="PF04183">
    <property type="entry name" value="IucA_IucC"/>
    <property type="match status" value="1"/>
</dbReference>
<name>A0A2R5G1K7_9STRA</name>
<dbReference type="Gene3D" id="1.10.510.40">
    <property type="match status" value="1"/>
</dbReference>
<comment type="pathway">
    <text evidence="1">Siderophore biosynthesis.</text>
</comment>
<dbReference type="InParanoid" id="A0A2R5G1K7"/>
<dbReference type="InterPro" id="IPR007310">
    <property type="entry name" value="Aerobactin_biosyn_IucA/IucC_N"/>
</dbReference>
<evidence type="ECO:0000256" key="1">
    <source>
        <dbReference type="ARBA" id="ARBA00004924"/>
    </source>
</evidence>
<feature type="region of interest" description="Disordered" evidence="2">
    <location>
        <begin position="57"/>
        <end position="92"/>
    </location>
</feature>
<dbReference type="Pfam" id="PF06276">
    <property type="entry name" value="FhuF"/>
    <property type="match status" value="1"/>
</dbReference>
<dbReference type="Proteomes" id="UP000241890">
    <property type="component" value="Unassembled WGS sequence"/>
</dbReference>
<feature type="domain" description="Aerobactin siderophore biosynthesis IucA/IucC-like C-terminal" evidence="4">
    <location>
        <begin position="454"/>
        <end position="632"/>
    </location>
</feature>
<gene>
    <name evidence="5" type="ORF">FCC1311_011082</name>
</gene>
<dbReference type="GO" id="GO:0019290">
    <property type="term" value="P:siderophore biosynthetic process"/>
    <property type="evidence" value="ECO:0007669"/>
    <property type="project" value="InterPro"/>
</dbReference>
<feature type="compositionally biased region" description="Basic and acidic residues" evidence="2">
    <location>
        <begin position="67"/>
        <end position="76"/>
    </location>
</feature>
<organism evidence="5 6">
    <name type="scientific">Hondaea fermentalgiana</name>
    <dbReference type="NCBI Taxonomy" id="2315210"/>
    <lineage>
        <taxon>Eukaryota</taxon>
        <taxon>Sar</taxon>
        <taxon>Stramenopiles</taxon>
        <taxon>Bigyra</taxon>
        <taxon>Labyrinthulomycetes</taxon>
        <taxon>Thraustochytrida</taxon>
        <taxon>Thraustochytriidae</taxon>
        <taxon>Hondaea</taxon>
    </lineage>
</organism>
<dbReference type="PANTHER" id="PTHR34384">
    <property type="entry name" value="L-2,3-DIAMINOPROPANOATE--CITRATE LIGASE"/>
    <property type="match status" value="1"/>
</dbReference>
<feature type="domain" description="Aerobactin siderophore biosynthesis IucA/IucC N-terminal" evidence="3">
    <location>
        <begin position="174"/>
        <end position="423"/>
    </location>
</feature>
<dbReference type="InterPro" id="IPR037455">
    <property type="entry name" value="LucA/IucC-like"/>
</dbReference>
<feature type="compositionally biased region" description="Polar residues" evidence="2">
    <location>
        <begin position="57"/>
        <end position="66"/>
    </location>
</feature>
<dbReference type="GO" id="GO:0016881">
    <property type="term" value="F:acid-amino acid ligase activity"/>
    <property type="evidence" value="ECO:0007669"/>
    <property type="project" value="UniProtKB-ARBA"/>
</dbReference>
<keyword evidence="6" id="KW-1185">Reference proteome</keyword>
<feature type="compositionally biased region" description="Acidic residues" evidence="2">
    <location>
        <begin position="77"/>
        <end position="86"/>
    </location>
</feature>
<reference evidence="5 6" key="1">
    <citation type="submission" date="2017-12" db="EMBL/GenBank/DDBJ databases">
        <title>Sequencing, de novo assembly and annotation of complete genome of a new Thraustochytrid species, strain FCC1311.</title>
        <authorList>
            <person name="Sedici K."/>
            <person name="Godart F."/>
            <person name="Aiese Cigliano R."/>
            <person name="Sanseverino W."/>
            <person name="Barakat M."/>
            <person name="Ortet P."/>
            <person name="Marechal E."/>
            <person name="Cagnac O."/>
            <person name="Amato A."/>
        </authorList>
    </citation>
    <scope>NUCLEOTIDE SEQUENCE [LARGE SCALE GENOMIC DNA]</scope>
</reference>
<evidence type="ECO:0000313" key="5">
    <source>
        <dbReference type="EMBL" id="GBG24890.1"/>
    </source>
</evidence>
<sequence>MEDPARRAERRSCERVWQHLVREQVLGDVEREAAAAWDEVEDAWVIRGEIHGALRSPNYSAKAQRQQVREDRRHTEEDTEEEEEEEAKGNHAGAVIVRSAAELLAWSEPAVRSRLGKDFDEAKWAAVQRELAHAVMGESLALAARPAFIANAFGDVNEQDTFFNALAPEKREDLVFWEQLAAFDGHPHHPTAKCKLPLTPAQVCAFAPEFGTIVPLRLLAVRCELLALQGAVSMSQVFASHFPDTWTTWKRAVEDLGLDFTAFEPLPVHPGHLGPLLSRFESLLQSKEIITLDAESVSLRTHATMSLRTMVPISQDASAKTSVHVKLPLDVQASSLVRYVSPVEAHDSPVLGEMLKAMLSHSDASFLDGKIEILDEPVGAWLNYEQTRDFVYEDARYLSCLLRVVPREPAGSPFVQLPLAALLSRIPSQGGDSPVLVHIMKHDARVRTAEQARAYFGDYASVVLRGVLGLWLRFGVVLEAHQQNAVLVMNRFTGMLDRIMYRDLCGGMCAHLDVLDLHGWGDIMERLHPRQDYILGGNDDPEEETEDYDYMLGALEHILVHSHLVPIATIIADSFGLDAADLLAGDVRAAILELFEETVRCEPRLADHVARSRKYLLERPRSRYKCLFLMRCLASKDEFYVNSFVNPLYVSEQC</sequence>
<dbReference type="InterPro" id="IPR022770">
    <property type="entry name" value="IucA/IucC-like_C"/>
</dbReference>
<accession>A0A2R5G1K7</accession>
<dbReference type="OrthoDB" id="2117718at2759"/>
<evidence type="ECO:0000259" key="4">
    <source>
        <dbReference type="Pfam" id="PF06276"/>
    </source>
</evidence>
<protein>
    <submittedName>
        <fullName evidence="5">Uncharacterized protein</fullName>
    </submittedName>
</protein>
<dbReference type="EMBL" id="BEYU01000009">
    <property type="protein sequence ID" value="GBG24890.1"/>
    <property type="molecule type" value="Genomic_DNA"/>
</dbReference>